<dbReference type="KEGG" id="roz:CBI38_34045"/>
<dbReference type="OrthoDB" id="4480597at2"/>
<protein>
    <submittedName>
        <fullName evidence="3">Excisionase</fullName>
    </submittedName>
</protein>
<feature type="transmembrane region" description="Helical" evidence="2">
    <location>
        <begin position="15"/>
        <end position="37"/>
    </location>
</feature>
<evidence type="ECO:0000313" key="3">
    <source>
        <dbReference type="EMBL" id="AWK76431.1"/>
    </source>
</evidence>
<sequence>MNDLSIRAAQVQLRALIAALIVAIAIAVGITTGAFVLSFAVQRDLALQAGIPHYLTWIFPAIVDGAILGATIAVVALSKIGGSAIGKRFFLGLAVVVVFISVFGNANHAYRAGEAAARNVAAGIELGYTPLSPTGASLIAIIPPLLVLAFTHGVGILIKAIGTAHMEYTAVVRDARHREPQWAGEDAGTDSRMSAPEPRSVDRNTGRNAQSVASTVAPGVDVASATESSASDRARAAVARPDIDRDVAAVLQPEEADPADFTGVAGESEEHQKHSIRNALHSRDAAQEISNGPEGPPQSFVLPDETQTIDNLLAFIDACADFEPIVKETARLRISERRSYAEIATLTNAKAASTAMRRFDKVAQRAVEAGFRTPPLPDVDDSTEGRNAATLDKQYAFAGALQ</sequence>
<feature type="transmembrane region" description="Helical" evidence="2">
    <location>
        <begin position="136"/>
        <end position="158"/>
    </location>
</feature>
<feature type="transmembrane region" description="Helical" evidence="2">
    <location>
        <begin position="57"/>
        <end position="77"/>
    </location>
</feature>
<dbReference type="Pfam" id="PF10935">
    <property type="entry name" value="DUF2637"/>
    <property type="match status" value="1"/>
</dbReference>
<keyword evidence="2" id="KW-0812">Transmembrane</keyword>
<keyword evidence="2" id="KW-0472">Membrane</keyword>
<dbReference type="EMBL" id="CP021355">
    <property type="protein sequence ID" value="AWK76431.1"/>
    <property type="molecule type" value="Genomic_DNA"/>
</dbReference>
<feature type="transmembrane region" description="Helical" evidence="2">
    <location>
        <begin position="89"/>
        <end position="110"/>
    </location>
</feature>
<dbReference type="InterPro" id="IPR021235">
    <property type="entry name" value="DUF2637"/>
</dbReference>
<reference evidence="3 4" key="1">
    <citation type="submission" date="2017-05" db="EMBL/GenBank/DDBJ databases">
        <title>Isolation of Rhodococcus sp. S2-17 biodegrading of BP-3.</title>
        <authorList>
            <person name="Lee Y."/>
            <person name="Kim K.H."/>
            <person name="Chun B.H."/>
            <person name="Jung H.S."/>
            <person name="Jeon C.O."/>
        </authorList>
    </citation>
    <scope>NUCLEOTIDE SEQUENCE [LARGE SCALE GENOMIC DNA]</scope>
    <source>
        <strain evidence="3 4">S2-17</strain>
        <plasmid evidence="4">prb98</plasmid>
    </source>
</reference>
<accession>A0A2S2C6A3</accession>
<evidence type="ECO:0000313" key="4">
    <source>
        <dbReference type="Proteomes" id="UP000245711"/>
    </source>
</evidence>
<proteinExistence type="predicted"/>
<dbReference type="Proteomes" id="UP000245711">
    <property type="component" value="Plasmid pRB98"/>
</dbReference>
<dbReference type="RefSeq" id="WP_109335885.1">
    <property type="nucleotide sequence ID" value="NZ_CP021355.1"/>
</dbReference>
<evidence type="ECO:0000256" key="1">
    <source>
        <dbReference type="SAM" id="MobiDB-lite"/>
    </source>
</evidence>
<geneLocation type="plasmid" evidence="4">
    <name>prb98</name>
</geneLocation>
<evidence type="ECO:0000256" key="2">
    <source>
        <dbReference type="SAM" id="Phobius"/>
    </source>
</evidence>
<gene>
    <name evidence="3" type="ORF">CBI38_34045</name>
</gene>
<feature type="region of interest" description="Disordered" evidence="1">
    <location>
        <begin position="179"/>
        <end position="238"/>
    </location>
</feature>
<dbReference type="AlphaFoldDB" id="A0A2S2C6A3"/>
<feature type="region of interest" description="Disordered" evidence="1">
    <location>
        <begin position="252"/>
        <end position="273"/>
    </location>
</feature>
<keyword evidence="2" id="KW-1133">Transmembrane helix</keyword>
<name>A0A2S2C6A3_9NOCA</name>
<keyword evidence="4" id="KW-1185">Reference proteome</keyword>
<keyword evidence="3" id="KW-0614">Plasmid</keyword>
<organism evidence="3 4">
    <name type="scientific">Rhodococcus oxybenzonivorans</name>
    <dbReference type="NCBI Taxonomy" id="1990687"/>
    <lineage>
        <taxon>Bacteria</taxon>
        <taxon>Bacillati</taxon>
        <taxon>Actinomycetota</taxon>
        <taxon>Actinomycetes</taxon>
        <taxon>Mycobacteriales</taxon>
        <taxon>Nocardiaceae</taxon>
        <taxon>Rhodococcus</taxon>
    </lineage>
</organism>